<dbReference type="Gene3D" id="1.20.120.520">
    <property type="entry name" value="nmb1532 protein domain like"/>
    <property type="match status" value="1"/>
</dbReference>
<dbReference type="InterPro" id="IPR006016">
    <property type="entry name" value="UspA"/>
</dbReference>
<name>A0A069NKQ6_9BURK</name>
<dbReference type="SUPFAM" id="SSF52402">
    <property type="entry name" value="Adenine nucleotide alpha hydrolases-like"/>
    <property type="match status" value="1"/>
</dbReference>
<sequence length="331" mass="36604">MQSMNSRIVPQRITMYQHLLVPVGDTDARIEAIGHATEFAHAIGARITFLHVAPTGGDIGAPRWQTDERAREWLARAEAGARAQGVPCTSMIVASDESFDAMIAQAERHGCDLICTSANTTGTGSIAANHRQRDALRPAVLSCATDQRPAVAASIRALLHAHRMLADTLHDCLDTMRVERNRGELPSAETMHEIVRSMNRLSAGGVHTKQKAATFKRLRKRTSRVNAELAELDRLHQRDDEMLQELARMIGRDSQDSLKPGLFEATLDAYARIVHEWMGREQGVILPAARRYLSYADWAEIDWRFNSAGLSNDVTRNDMASGAYGPRASTD</sequence>
<dbReference type="CDD" id="cd00293">
    <property type="entry name" value="USP-like"/>
    <property type="match status" value="1"/>
</dbReference>
<organism evidence="2 3">
    <name type="scientific">Caballeronia grimmiae</name>
    <dbReference type="NCBI Taxonomy" id="1071679"/>
    <lineage>
        <taxon>Bacteria</taxon>
        <taxon>Pseudomonadati</taxon>
        <taxon>Pseudomonadota</taxon>
        <taxon>Betaproteobacteria</taxon>
        <taxon>Burkholderiales</taxon>
        <taxon>Burkholderiaceae</taxon>
        <taxon>Caballeronia</taxon>
    </lineage>
</organism>
<dbReference type="STRING" id="1071679.BG57_30240"/>
<protein>
    <submittedName>
        <fullName evidence="2">Universal stress protein</fullName>
    </submittedName>
</protein>
<dbReference type="Gene3D" id="3.40.50.620">
    <property type="entry name" value="HUPs"/>
    <property type="match status" value="1"/>
</dbReference>
<accession>A0A069NKQ6</accession>
<dbReference type="eggNOG" id="COG3945">
    <property type="taxonomic scope" value="Bacteria"/>
</dbReference>
<dbReference type="EMBL" id="JFHE01000070">
    <property type="protein sequence ID" value="KDR25621.1"/>
    <property type="molecule type" value="Genomic_DNA"/>
</dbReference>
<reference evidence="2 3" key="1">
    <citation type="submission" date="2014-03" db="EMBL/GenBank/DDBJ databases">
        <title>Draft Genome Sequences of Four Burkholderia Strains.</title>
        <authorList>
            <person name="Liu X.Y."/>
            <person name="Li C.X."/>
            <person name="Xu J.H."/>
        </authorList>
    </citation>
    <scope>NUCLEOTIDE SEQUENCE [LARGE SCALE GENOMIC DNA]</scope>
    <source>
        <strain evidence="2 3">R27</strain>
    </source>
</reference>
<dbReference type="Proteomes" id="UP000027439">
    <property type="component" value="Unassembled WGS sequence"/>
</dbReference>
<comment type="caution">
    <text evidence="2">The sequence shown here is derived from an EMBL/GenBank/DDBJ whole genome shotgun (WGS) entry which is preliminary data.</text>
</comment>
<evidence type="ECO:0000313" key="2">
    <source>
        <dbReference type="EMBL" id="KDR25621.1"/>
    </source>
</evidence>
<gene>
    <name evidence="2" type="ORF">BG57_30240</name>
</gene>
<evidence type="ECO:0000259" key="1">
    <source>
        <dbReference type="Pfam" id="PF00582"/>
    </source>
</evidence>
<dbReference type="eggNOG" id="COG0589">
    <property type="taxonomic scope" value="Bacteria"/>
</dbReference>
<dbReference type="AlphaFoldDB" id="A0A069NKQ6"/>
<dbReference type="InterPro" id="IPR014729">
    <property type="entry name" value="Rossmann-like_a/b/a_fold"/>
</dbReference>
<dbReference type="Pfam" id="PF00582">
    <property type="entry name" value="Usp"/>
    <property type="match status" value="1"/>
</dbReference>
<feature type="domain" description="UspA" evidence="1">
    <location>
        <begin position="15"/>
        <end position="117"/>
    </location>
</feature>
<proteinExistence type="predicted"/>
<evidence type="ECO:0000313" key="3">
    <source>
        <dbReference type="Proteomes" id="UP000027439"/>
    </source>
</evidence>